<evidence type="ECO:0000256" key="4">
    <source>
        <dbReference type="ARBA" id="ARBA00022617"/>
    </source>
</evidence>
<dbReference type="GO" id="GO:0020037">
    <property type="term" value="F:heme binding"/>
    <property type="evidence" value="ECO:0007669"/>
    <property type="project" value="InterPro"/>
</dbReference>
<keyword evidence="10 16" id="KW-1133">Transmembrane helix</keyword>
<feature type="transmembrane region" description="Helical" evidence="16">
    <location>
        <begin position="164"/>
        <end position="192"/>
    </location>
</feature>
<feature type="transmembrane region" description="Helical" evidence="16">
    <location>
        <begin position="39"/>
        <end position="59"/>
    </location>
</feature>
<dbReference type="AlphaFoldDB" id="A0A2K8Z7Q2"/>
<dbReference type="GO" id="GO:0015990">
    <property type="term" value="P:electron transport coupled proton transport"/>
    <property type="evidence" value="ECO:0007669"/>
    <property type="project" value="InterPro"/>
</dbReference>
<feature type="domain" description="Cytochrome oxidase subunit I profile" evidence="18">
    <location>
        <begin position="28"/>
        <end position="534"/>
    </location>
</feature>
<evidence type="ECO:0000256" key="1">
    <source>
        <dbReference type="ARBA" id="ARBA00004141"/>
    </source>
</evidence>
<comment type="function">
    <text evidence="16">Cytochrome c oxidase is the component of the respiratory chain that catalyzes the reduction of oxygen to water. Subunits 1-3 form the functional core of the enzyme complex. CO I is the catalytic subunit of the enzyme. Electrons originating in cytochrome c are transferred via the copper A center of subunit 2 and heme A of subunit 1 to the bimetallic center formed by heme A3 and copper B.</text>
</comment>
<organism evidence="19 20">
    <name type="scientific">Spirosoma pollinicola</name>
    <dbReference type="NCBI Taxonomy" id="2057025"/>
    <lineage>
        <taxon>Bacteria</taxon>
        <taxon>Pseudomonadati</taxon>
        <taxon>Bacteroidota</taxon>
        <taxon>Cytophagia</taxon>
        <taxon>Cytophagales</taxon>
        <taxon>Cytophagaceae</taxon>
        <taxon>Spirosoma</taxon>
    </lineage>
</organism>
<keyword evidence="11 16" id="KW-0408">Iron</keyword>
<dbReference type="SUPFAM" id="SSF81442">
    <property type="entry name" value="Cytochrome c oxidase subunit I-like"/>
    <property type="match status" value="1"/>
</dbReference>
<dbReference type="GO" id="GO:0022904">
    <property type="term" value="P:respiratory electron transport chain"/>
    <property type="evidence" value="ECO:0007669"/>
    <property type="project" value="TreeGrafter"/>
</dbReference>
<accession>A0A2K8Z7Q2</accession>
<proteinExistence type="inferred from homology"/>
<evidence type="ECO:0000256" key="13">
    <source>
        <dbReference type="ARBA" id="ARBA00023136"/>
    </source>
</evidence>
<evidence type="ECO:0000256" key="14">
    <source>
        <dbReference type="ARBA" id="ARBA00047816"/>
    </source>
</evidence>
<feature type="region of interest" description="Disordered" evidence="17">
    <location>
        <begin position="541"/>
        <end position="561"/>
    </location>
</feature>
<dbReference type="RefSeq" id="WP_100992431.1">
    <property type="nucleotide sequence ID" value="NZ_CP025096.1"/>
</dbReference>
<keyword evidence="5 15" id="KW-0679">Respiratory chain</keyword>
<feature type="transmembrane region" description="Helical" evidence="16">
    <location>
        <begin position="357"/>
        <end position="381"/>
    </location>
</feature>
<dbReference type="KEGG" id="spir:CWM47_30960"/>
<keyword evidence="20" id="KW-1185">Reference proteome</keyword>
<keyword evidence="7 16" id="KW-0479">Metal-binding</keyword>
<comment type="subcellular location">
    <subcellularLocation>
        <location evidence="16">Cell membrane</location>
        <topology evidence="16">Multi-pass membrane protein</topology>
    </subcellularLocation>
    <subcellularLocation>
        <location evidence="1">Membrane</location>
        <topology evidence="1">Multi-pass membrane protein</topology>
    </subcellularLocation>
</comment>
<comment type="similarity">
    <text evidence="15">Belongs to the heme-copper respiratory oxidase family.</text>
</comment>
<feature type="transmembrane region" description="Helical" evidence="16">
    <location>
        <begin position="123"/>
        <end position="144"/>
    </location>
</feature>
<feature type="transmembrane region" description="Helical" evidence="16">
    <location>
        <begin position="252"/>
        <end position="275"/>
    </location>
</feature>
<feature type="transmembrane region" description="Helical" evidence="16">
    <location>
        <begin position="323"/>
        <end position="345"/>
    </location>
</feature>
<name>A0A2K8Z7Q2_9BACT</name>
<keyword evidence="4 15" id="KW-0349">Heme</keyword>
<dbReference type="InterPro" id="IPR000883">
    <property type="entry name" value="Cyt_C_Oxase_1"/>
</dbReference>
<evidence type="ECO:0000313" key="20">
    <source>
        <dbReference type="Proteomes" id="UP000232883"/>
    </source>
</evidence>
<dbReference type="Gene3D" id="1.20.210.10">
    <property type="entry name" value="Cytochrome c oxidase-like, subunit I domain"/>
    <property type="match status" value="1"/>
</dbReference>
<evidence type="ECO:0000313" key="19">
    <source>
        <dbReference type="EMBL" id="AUD05880.1"/>
    </source>
</evidence>
<evidence type="ECO:0000256" key="9">
    <source>
        <dbReference type="ARBA" id="ARBA00022982"/>
    </source>
</evidence>
<sequence>MITDIQLPEPQESLPGAGVTTSQGLLQWISSVDHKQIGILYLLMALFYLLVGGAMALLMRWQLIVPESQFLGPDTYNQLFTMHGTTMIFFVLTPAILGFSVYLTPLMIGANEMSFPRLNAFSFWIAFFGGLLLYFSFLAGGAPNTGWFNYAPLNQTQYSSTPGVDYYCIGLLLAGIGTVSTAANLIVTIVSLRTPGMSYKHLTIFVWMILINSFLILAAFPSLNAGLVMLLIDRQLDGHFFNTNSGGSALLWQHLFWLFGHPEVYIVVLPPFGILSEVFQVFSRKPIFGYPFVVGSGMAIALLAFGVWVHHMFATGMGNTMNSFFAASSMLIGIPTGVKIFNWLGTMYGGSIRFTTAMLFATAFLVEFTIGGLSGVSFAIVPIDWQLTDTYYVVAHLHYVFLGGSLFGLFSGLFYWFPKITGRMMDETLGRWFFWLFVIGFNLTFFVQHILGVIGMPRRVHTYPNIPGYGSLNLVSTLGALLMGVSMLVFMYLLYKTLKRGKHAPDNPWDAYTQEWLTTSPPALKNFTTLPPVLSFRPLHDLNHPEIGDQKKSEDDKYGTN</sequence>
<dbReference type="InterPro" id="IPR036927">
    <property type="entry name" value="Cyt_c_oxase-like_su1_sf"/>
</dbReference>
<dbReference type="OrthoDB" id="9759913at2"/>
<dbReference type="InterPro" id="IPR023615">
    <property type="entry name" value="Cyt_c_Oxase_su1_BS"/>
</dbReference>
<dbReference type="GO" id="GO:0006119">
    <property type="term" value="P:oxidative phosphorylation"/>
    <property type="evidence" value="ECO:0007669"/>
    <property type="project" value="UniProtKB-UniPathway"/>
</dbReference>
<evidence type="ECO:0000259" key="18">
    <source>
        <dbReference type="PROSITE" id="PS50855"/>
    </source>
</evidence>
<evidence type="ECO:0000256" key="6">
    <source>
        <dbReference type="ARBA" id="ARBA00022692"/>
    </source>
</evidence>
<feature type="transmembrane region" description="Helical" evidence="16">
    <location>
        <begin position="474"/>
        <end position="495"/>
    </location>
</feature>
<evidence type="ECO:0000256" key="8">
    <source>
        <dbReference type="ARBA" id="ARBA00022967"/>
    </source>
</evidence>
<keyword evidence="3 15" id="KW-0813">Transport</keyword>
<dbReference type="PANTHER" id="PTHR10422">
    <property type="entry name" value="CYTOCHROME C OXIDASE SUBUNIT 1"/>
    <property type="match status" value="1"/>
</dbReference>
<gene>
    <name evidence="19" type="primary">ctaD</name>
    <name evidence="19" type="ORF">CWM47_30960</name>
</gene>
<evidence type="ECO:0000256" key="10">
    <source>
        <dbReference type="ARBA" id="ARBA00022989"/>
    </source>
</evidence>
<keyword evidence="12 16" id="KW-0186">Copper</keyword>
<dbReference type="Proteomes" id="UP000232883">
    <property type="component" value="Chromosome"/>
</dbReference>
<feature type="transmembrane region" description="Helical" evidence="16">
    <location>
        <begin position="204"/>
        <end position="232"/>
    </location>
</feature>
<feature type="transmembrane region" description="Helical" evidence="16">
    <location>
        <begin position="79"/>
        <end position="103"/>
    </location>
</feature>
<evidence type="ECO:0000256" key="5">
    <source>
        <dbReference type="ARBA" id="ARBA00022660"/>
    </source>
</evidence>
<comment type="catalytic activity">
    <reaction evidence="14 16">
        <text>4 Fe(II)-[cytochrome c] + O2 + 8 H(+)(in) = 4 Fe(III)-[cytochrome c] + 2 H2O + 4 H(+)(out)</text>
        <dbReference type="Rhea" id="RHEA:11436"/>
        <dbReference type="Rhea" id="RHEA-COMP:10350"/>
        <dbReference type="Rhea" id="RHEA-COMP:14399"/>
        <dbReference type="ChEBI" id="CHEBI:15377"/>
        <dbReference type="ChEBI" id="CHEBI:15378"/>
        <dbReference type="ChEBI" id="CHEBI:15379"/>
        <dbReference type="ChEBI" id="CHEBI:29033"/>
        <dbReference type="ChEBI" id="CHEBI:29034"/>
        <dbReference type="EC" id="7.1.1.9"/>
    </reaction>
</comment>
<dbReference type="UniPathway" id="UPA00705"/>
<comment type="pathway">
    <text evidence="2 16">Energy metabolism; oxidative phosphorylation.</text>
</comment>
<evidence type="ECO:0000256" key="3">
    <source>
        <dbReference type="ARBA" id="ARBA00022448"/>
    </source>
</evidence>
<dbReference type="NCBIfam" id="TIGR02891">
    <property type="entry name" value="CtaD_CoxA"/>
    <property type="match status" value="1"/>
</dbReference>
<dbReference type="PROSITE" id="PS50855">
    <property type="entry name" value="COX1"/>
    <property type="match status" value="1"/>
</dbReference>
<protein>
    <recommendedName>
        <fullName evidence="16">Cytochrome c oxidase subunit 1</fullName>
        <ecNumber evidence="16">7.1.1.9</ecNumber>
    </recommendedName>
</protein>
<dbReference type="GO" id="GO:0005886">
    <property type="term" value="C:plasma membrane"/>
    <property type="evidence" value="ECO:0007669"/>
    <property type="project" value="UniProtKB-SubCell"/>
</dbReference>
<evidence type="ECO:0000256" key="7">
    <source>
        <dbReference type="ARBA" id="ARBA00022723"/>
    </source>
</evidence>
<keyword evidence="8" id="KW-1278">Translocase</keyword>
<evidence type="ECO:0000256" key="12">
    <source>
        <dbReference type="ARBA" id="ARBA00023008"/>
    </source>
</evidence>
<evidence type="ECO:0000256" key="11">
    <source>
        <dbReference type="ARBA" id="ARBA00023004"/>
    </source>
</evidence>
<dbReference type="PROSITE" id="PS00077">
    <property type="entry name" value="COX1_CUB"/>
    <property type="match status" value="1"/>
</dbReference>
<feature type="transmembrane region" description="Helical" evidence="16">
    <location>
        <begin position="429"/>
        <end position="454"/>
    </location>
</feature>
<dbReference type="EMBL" id="CP025096">
    <property type="protein sequence ID" value="AUD05880.1"/>
    <property type="molecule type" value="Genomic_DNA"/>
</dbReference>
<reference evidence="19 20" key="1">
    <citation type="submission" date="2017-11" db="EMBL/GenBank/DDBJ databases">
        <title>Taxonomic description and genome sequences of Spirosoma HA7 sp. nov., isolated from pollen microhabitat of Corylus avellana.</title>
        <authorList>
            <person name="Ambika Manirajan B."/>
            <person name="Suarez C."/>
            <person name="Ratering S."/>
            <person name="Geissler-Plaum R."/>
            <person name="Cardinale M."/>
            <person name="Sylvia S."/>
        </authorList>
    </citation>
    <scope>NUCLEOTIDE SEQUENCE [LARGE SCALE GENOMIC DNA]</scope>
    <source>
        <strain evidence="19 20">HA7</strain>
    </source>
</reference>
<feature type="transmembrane region" description="Helical" evidence="16">
    <location>
        <begin position="393"/>
        <end position="417"/>
    </location>
</feature>
<evidence type="ECO:0000256" key="15">
    <source>
        <dbReference type="RuleBase" id="RU000370"/>
    </source>
</evidence>
<evidence type="ECO:0000256" key="17">
    <source>
        <dbReference type="SAM" id="MobiDB-lite"/>
    </source>
</evidence>
<dbReference type="Pfam" id="PF00115">
    <property type="entry name" value="COX1"/>
    <property type="match status" value="1"/>
</dbReference>
<dbReference type="InterPro" id="IPR023616">
    <property type="entry name" value="Cyt_c_oxase-like_su1_dom"/>
</dbReference>
<evidence type="ECO:0000256" key="16">
    <source>
        <dbReference type="RuleBase" id="RU363061"/>
    </source>
</evidence>
<keyword evidence="9 15" id="KW-0249">Electron transport</keyword>
<keyword evidence="16" id="KW-1003">Cell membrane</keyword>
<evidence type="ECO:0000256" key="2">
    <source>
        <dbReference type="ARBA" id="ARBA00004673"/>
    </source>
</evidence>
<feature type="transmembrane region" description="Helical" evidence="16">
    <location>
        <begin position="287"/>
        <end position="311"/>
    </location>
</feature>
<keyword evidence="6 15" id="KW-0812">Transmembrane</keyword>
<dbReference type="InterPro" id="IPR014241">
    <property type="entry name" value="Cyt_c_oxidase_su1_bac"/>
</dbReference>
<dbReference type="GO" id="GO:0004129">
    <property type="term" value="F:cytochrome-c oxidase activity"/>
    <property type="evidence" value="ECO:0007669"/>
    <property type="project" value="UniProtKB-EC"/>
</dbReference>
<dbReference type="PANTHER" id="PTHR10422:SF18">
    <property type="entry name" value="CYTOCHROME C OXIDASE SUBUNIT 1"/>
    <property type="match status" value="1"/>
</dbReference>
<dbReference type="EC" id="7.1.1.9" evidence="16"/>
<dbReference type="PRINTS" id="PR01165">
    <property type="entry name" value="CYCOXIDASEI"/>
</dbReference>
<keyword evidence="13 16" id="KW-0472">Membrane</keyword>
<dbReference type="GO" id="GO:0046872">
    <property type="term" value="F:metal ion binding"/>
    <property type="evidence" value="ECO:0007669"/>
    <property type="project" value="UniProtKB-KW"/>
</dbReference>